<dbReference type="GO" id="GO:0004175">
    <property type="term" value="F:endopeptidase activity"/>
    <property type="evidence" value="ECO:0007669"/>
    <property type="project" value="UniProtKB-ARBA"/>
</dbReference>
<feature type="domain" description="CAAX prenyl protease 2/Lysostaphin resistance protein A-like" evidence="3">
    <location>
        <begin position="128"/>
        <end position="220"/>
    </location>
</feature>
<evidence type="ECO:0000256" key="1">
    <source>
        <dbReference type="ARBA" id="ARBA00009067"/>
    </source>
</evidence>
<dbReference type="PANTHER" id="PTHR36435">
    <property type="entry name" value="SLR1288 PROTEIN"/>
    <property type="match status" value="1"/>
</dbReference>
<feature type="transmembrane region" description="Helical" evidence="2">
    <location>
        <begin position="89"/>
        <end position="112"/>
    </location>
</feature>
<dbReference type="InterPro" id="IPR003675">
    <property type="entry name" value="Rce1/LyrA-like_dom"/>
</dbReference>
<dbReference type="GO" id="GO:0080120">
    <property type="term" value="P:CAAX-box protein maturation"/>
    <property type="evidence" value="ECO:0007669"/>
    <property type="project" value="UniProtKB-ARBA"/>
</dbReference>
<dbReference type="PANTHER" id="PTHR36435:SF1">
    <property type="entry name" value="CAAX AMINO TERMINAL PROTEASE FAMILY PROTEIN"/>
    <property type="match status" value="1"/>
</dbReference>
<sequence length="224" mass="25956">MTYIRRQGLRIGAFILLLIAYLSSSILLELATKYAGTKVALAEQFIGAMLISIAVILVLYTWLYQRQLKRYNPRHFGHLPFNRQRIGQLLLLFLLMLVIQITWSQLIVHHFLPMPSNQSAVNDSVKQLPFWNSAYGVAVAPVFEEYLFRGFFFNFFFSKKSRWSNILGLLVSGLLFGYLHTLAFSVTTLFYASLGWLLAGTYLYFKDIRYSMALHFMNNLWAII</sequence>
<feature type="transmembrane region" description="Helical" evidence="2">
    <location>
        <begin position="44"/>
        <end position="64"/>
    </location>
</feature>
<keyword evidence="2" id="KW-0812">Transmembrane</keyword>
<feature type="transmembrane region" description="Helical" evidence="2">
    <location>
        <begin position="12"/>
        <end position="32"/>
    </location>
</feature>
<accession>A0A1Z5IB55</accession>
<feature type="transmembrane region" description="Helical" evidence="2">
    <location>
        <begin position="164"/>
        <end position="183"/>
    </location>
</feature>
<protein>
    <recommendedName>
        <fullName evidence="3">CAAX prenyl protease 2/Lysostaphin resistance protein A-like domain-containing protein</fullName>
    </recommendedName>
</protein>
<comment type="similarity">
    <text evidence="1">Belongs to the UPF0177 family.</text>
</comment>
<proteinExistence type="inferred from homology"/>
<keyword evidence="2" id="KW-1133">Transmembrane helix</keyword>
<feature type="transmembrane region" description="Helical" evidence="2">
    <location>
        <begin position="189"/>
        <end position="205"/>
    </location>
</feature>
<organism evidence="4 5">
    <name type="scientific">Secundilactobacillus mixtipabuli</name>
    <dbReference type="NCBI Taxonomy" id="1435342"/>
    <lineage>
        <taxon>Bacteria</taxon>
        <taxon>Bacillati</taxon>
        <taxon>Bacillota</taxon>
        <taxon>Bacilli</taxon>
        <taxon>Lactobacillales</taxon>
        <taxon>Lactobacillaceae</taxon>
        <taxon>Secundilactobacillus</taxon>
    </lineage>
</organism>
<dbReference type="RefSeq" id="WP_089108686.1">
    <property type="nucleotide sequence ID" value="NZ_BCMF01000004.1"/>
</dbReference>
<evidence type="ECO:0000259" key="3">
    <source>
        <dbReference type="Pfam" id="PF02517"/>
    </source>
</evidence>
<feature type="transmembrane region" description="Helical" evidence="2">
    <location>
        <begin position="132"/>
        <end position="152"/>
    </location>
</feature>
<evidence type="ECO:0000313" key="5">
    <source>
        <dbReference type="Proteomes" id="UP000198374"/>
    </source>
</evidence>
<dbReference type="OrthoDB" id="8607342at2"/>
<dbReference type="Proteomes" id="UP000198374">
    <property type="component" value="Unassembled WGS sequence"/>
</dbReference>
<gene>
    <name evidence="4" type="ORF">IWT30_00826</name>
</gene>
<reference evidence="4 5" key="1">
    <citation type="submission" date="2015-11" db="EMBL/GenBank/DDBJ databases">
        <title>Draft genome sequences of new species of the genus Lactobacillus isolated from orchardgrass silage.</title>
        <authorList>
            <person name="Tohno M."/>
            <person name="Tanizawa Y."/>
            <person name="Arita M."/>
        </authorList>
    </citation>
    <scope>NUCLEOTIDE SEQUENCE [LARGE SCALE GENOMIC DNA]</scope>
    <source>
        <strain evidence="4 5">IWT30</strain>
    </source>
</reference>
<name>A0A1Z5IB55_9LACO</name>
<keyword evidence="5" id="KW-1185">Reference proteome</keyword>
<keyword evidence="2" id="KW-0472">Membrane</keyword>
<comment type="caution">
    <text evidence="4">The sequence shown here is derived from an EMBL/GenBank/DDBJ whole genome shotgun (WGS) entry which is preliminary data.</text>
</comment>
<evidence type="ECO:0000256" key="2">
    <source>
        <dbReference type="SAM" id="Phobius"/>
    </source>
</evidence>
<dbReference type="EMBL" id="BCMF01000004">
    <property type="protein sequence ID" value="GAW98867.1"/>
    <property type="molecule type" value="Genomic_DNA"/>
</dbReference>
<dbReference type="Pfam" id="PF02517">
    <property type="entry name" value="Rce1-like"/>
    <property type="match status" value="1"/>
</dbReference>
<dbReference type="AlphaFoldDB" id="A0A1Z5IB55"/>
<dbReference type="InterPro" id="IPR052710">
    <property type="entry name" value="CAAX_protease"/>
</dbReference>
<evidence type="ECO:0000313" key="4">
    <source>
        <dbReference type="EMBL" id="GAW98867.1"/>
    </source>
</evidence>